<gene>
    <name evidence="8 10" type="ORF">P152DRAFT_448755</name>
</gene>
<dbReference type="OrthoDB" id="10029320at2759"/>
<evidence type="ECO:0000256" key="2">
    <source>
        <dbReference type="ARBA" id="ARBA00022617"/>
    </source>
</evidence>
<dbReference type="Pfam" id="PF00067">
    <property type="entry name" value="p450"/>
    <property type="match status" value="1"/>
</dbReference>
<dbReference type="GeneID" id="54418645"/>
<dbReference type="PANTHER" id="PTHR24291:SF50">
    <property type="entry name" value="BIFUNCTIONAL ALBAFLAVENONE MONOOXYGENASE_TERPENE SYNTHASE"/>
    <property type="match status" value="1"/>
</dbReference>
<dbReference type="AlphaFoldDB" id="A0A6G1G5W1"/>
<keyword evidence="3 7" id="KW-0479">Metal-binding</keyword>
<evidence type="ECO:0000313" key="9">
    <source>
        <dbReference type="Proteomes" id="UP000504638"/>
    </source>
</evidence>
<accession>A0A6G1G5W1</accession>
<dbReference type="GO" id="GO:0016705">
    <property type="term" value="F:oxidoreductase activity, acting on paired donors, with incorporation or reduction of molecular oxygen"/>
    <property type="evidence" value="ECO:0007669"/>
    <property type="project" value="InterPro"/>
</dbReference>
<dbReference type="EMBL" id="ML975155">
    <property type="protein sequence ID" value="KAF1813453.1"/>
    <property type="molecule type" value="Genomic_DNA"/>
</dbReference>
<reference evidence="10" key="2">
    <citation type="submission" date="2020-04" db="EMBL/GenBank/DDBJ databases">
        <authorList>
            <consortium name="NCBI Genome Project"/>
        </authorList>
    </citation>
    <scope>NUCLEOTIDE SEQUENCE</scope>
    <source>
        <strain evidence="10">CBS 781.70</strain>
    </source>
</reference>
<keyword evidence="9" id="KW-1185">Reference proteome</keyword>
<dbReference type="GO" id="GO:0004497">
    <property type="term" value="F:monooxygenase activity"/>
    <property type="evidence" value="ECO:0007669"/>
    <property type="project" value="UniProtKB-KW"/>
</dbReference>
<evidence type="ECO:0000256" key="5">
    <source>
        <dbReference type="ARBA" id="ARBA00023004"/>
    </source>
</evidence>
<evidence type="ECO:0000256" key="7">
    <source>
        <dbReference type="PIRSR" id="PIRSR602401-1"/>
    </source>
</evidence>
<dbReference type="PRINTS" id="PR00463">
    <property type="entry name" value="EP450I"/>
</dbReference>
<reference evidence="8 10" key="1">
    <citation type="submission" date="2020-01" db="EMBL/GenBank/DDBJ databases">
        <authorList>
            <consortium name="DOE Joint Genome Institute"/>
            <person name="Haridas S."/>
            <person name="Albert R."/>
            <person name="Binder M."/>
            <person name="Bloem J."/>
            <person name="Labutti K."/>
            <person name="Salamov A."/>
            <person name="Andreopoulos B."/>
            <person name="Baker S.E."/>
            <person name="Barry K."/>
            <person name="Bills G."/>
            <person name="Bluhm B.H."/>
            <person name="Cannon C."/>
            <person name="Castanera R."/>
            <person name="Culley D.E."/>
            <person name="Daum C."/>
            <person name="Ezra D."/>
            <person name="Gonzalez J.B."/>
            <person name="Henrissat B."/>
            <person name="Kuo A."/>
            <person name="Liang C."/>
            <person name="Lipzen A."/>
            <person name="Lutzoni F."/>
            <person name="Magnuson J."/>
            <person name="Mondo S."/>
            <person name="Nolan M."/>
            <person name="Ohm R."/>
            <person name="Pangilinan J."/>
            <person name="Park H.-J."/>
            <person name="Ramirez L."/>
            <person name="Alfaro M."/>
            <person name="Sun H."/>
            <person name="Tritt A."/>
            <person name="Yoshinaga Y."/>
            <person name="Zwiers L.-H."/>
            <person name="Turgeon B.G."/>
            <person name="Goodwin S.B."/>
            <person name="Spatafora J.W."/>
            <person name="Crous P.W."/>
            <person name="Grigoriev I.V."/>
        </authorList>
    </citation>
    <scope>NUCLEOTIDE SEQUENCE</scope>
    <source>
        <strain evidence="8 10">CBS 781.70</strain>
    </source>
</reference>
<evidence type="ECO:0000256" key="3">
    <source>
        <dbReference type="ARBA" id="ARBA00022723"/>
    </source>
</evidence>
<dbReference type="GO" id="GO:0020037">
    <property type="term" value="F:heme binding"/>
    <property type="evidence" value="ECO:0007669"/>
    <property type="project" value="InterPro"/>
</dbReference>
<evidence type="ECO:0000256" key="1">
    <source>
        <dbReference type="ARBA" id="ARBA00010617"/>
    </source>
</evidence>
<dbReference type="SUPFAM" id="SSF48264">
    <property type="entry name" value="Cytochrome P450"/>
    <property type="match status" value="1"/>
</dbReference>
<dbReference type="InterPro" id="IPR001128">
    <property type="entry name" value="Cyt_P450"/>
</dbReference>
<dbReference type="Proteomes" id="UP000504638">
    <property type="component" value="Unplaced"/>
</dbReference>
<evidence type="ECO:0000256" key="6">
    <source>
        <dbReference type="ARBA" id="ARBA00023033"/>
    </source>
</evidence>
<organism evidence="8">
    <name type="scientific">Eremomyces bilateralis CBS 781.70</name>
    <dbReference type="NCBI Taxonomy" id="1392243"/>
    <lineage>
        <taxon>Eukaryota</taxon>
        <taxon>Fungi</taxon>
        <taxon>Dikarya</taxon>
        <taxon>Ascomycota</taxon>
        <taxon>Pezizomycotina</taxon>
        <taxon>Dothideomycetes</taxon>
        <taxon>Dothideomycetes incertae sedis</taxon>
        <taxon>Eremomycetales</taxon>
        <taxon>Eremomycetaceae</taxon>
        <taxon>Eremomyces</taxon>
    </lineage>
</organism>
<evidence type="ECO:0000313" key="10">
    <source>
        <dbReference type="RefSeq" id="XP_033535084.1"/>
    </source>
</evidence>
<comment type="similarity">
    <text evidence="1">Belongs to the cytochrome P450 family.</text>
</comment>
<proteinExistence type="inferred from homology"/>
<sequence>MGDVVKLFPPNVHPQAYYTYIAQKYNLCGLYYMDLWPLGPAQLILVSPETAHQVTVLKSLPKHKMESEFLGPLIKENNIATSNNPLWKHLHNMLAPTFAPAHIKNQVSVMVEEFLHFRDTLGRLADSGEVFRLEDHTAAAVFDIIGRITFNERLHAQAGGSEYLRNLRVMMANFIATNQTWNPVKKFTAKRALRNVRRKVDQSLGRTVKERHRLLRDSKVVPTKKDPYSILDLFLRDKLKECQEKGLPDSVELDPEFVDLAVQNLKALLIGGQGTTTSTICWAYMLLSCYPDVAQKLRDEHARVFDPSTDRTVEILRHEPYKTNKLEYTTAVLRETLRLYPVGFGIRVGNEDSTVQWEGRHYPTANLMIAPVQHSMHYDPTIYHNPAEFNPERFVDPDHATQFGWRPFERGPRKCAGQELALEEMRIALLLTVRDFDFEAVDVQPNSTQRVPFTDFDLKIGDMAFQELGMDAKPRGGMKMRVRRRAR</sequence>
<dbReference type="PANTHER" id="PTHR24291">
    <property type="entry name" value="CYTOCHROME P450 FAMILY 4"/>
    <property type="match status" value="1"/>
</dbReference>
<dbReference type="InterPro" id="IPR002401">
    <property type="entry name" value="Cyt_P450_E_grp-I"/>
</dbReference>
<protein>
    <submittedName>
        <fullName evidence="8 10">Cytochrome P450</fullName>
    </submittedName>
</protein>
<dbReference type="Gene3D" id="1.10.630.10">
    <property type="entry name" value="Cytochrome P450"/>
    <property type="match status" value="1"/>
</dbReference>
<dbReference type="RefSeq" id="XP_033535084.1">
    <property type="nucleotide sequence ID" value="XM_033678075.1"/>
</dbReference>
<keyword evidence="6" id="KW-0503">Monooxygenase</keyword>
<dbReference type="InterPro" id="IPR036396">
    <property type="entry name" value="Cyt_P450_sf"/>
</dbReference>
<reference evidence="10" key="3">
    <citation type="submission" date="2025-04" db="UniProtKB">
        <authorList>
            <consortium name="RefSeq"/>
        </authorList>
    </citation>
    <scope>IDENTIFICATION</scope>
    <source>
        <strain evidence="10">CBS 781.70</strain>
    </source>
</reference>
<name>A0A6G1G5W1_9PEZI</name>
<feature type="binding site" description="axial binding residue" evidence="7">
    <location>
        <position position="415"/>
    </location>
    <ligand>
        <name>heme</name>
        <dbReference type="ChEBI" id="CHEBI:30413"/>
    </ligand>
    <ligandPart>
        <name>Fe</name>
        <dbReference type="ChEBI" id="CHEBI:18248"/>
    </ligandPart>
</feature>
<keyword evidence="4" id="KW-0560">Oxidoreductase</keyword>
<comment type="cofactor">
    <cofactor evidence="7">
        <name>heme</name>
        <dbReference type="ChEBI" id="CHEBI:30413"/>
    </cofactor>
</comment>
<evidence type="ECO:0000256" key="4">
    <source>
        <dbReference type="ARBA" id="ARBA00023002"/>
    </source>
</evidence>
<evidence type="ECO:0000313" key="8">
    <source>
        <dbReference type="EMBL" id="KAF1813453.1"/>
    </source>
</evidence>
<dbReference type="InterPro" id="IPR050196">
    <property type="entry name" value="Cytochrome_P450_Monoox"/>
</dbReference>
<keyword evidence="5 7" id="KW-0408">Iron</keyword>
<dbReference type="GO" id="GO:0005506">
    <property type="term" value="F:iron ion binding"/>
    <property type="evidence" value="ECO:0007669"/>
    <property type="project" value="InterPro"/>
</dbReference>
<dbReference type="PRINTS" id="PR00385">
    <property type="entry name" value="P450"/>
</dbReference>
<keyword evidence="2 7" id="KW-0349">Heme</keyword>